<organism evidence="1 2">
    <name type="scientific">Stephania japonica</name>
    <dbReference type="NCBI Taxonomy" id="461633"/>
    <lineage>
        <taxon>Eukaryota</taxon>
        <taxon>Viridiplantae</taxon>
        <taxon>Streptophyta</taxon>
        <taxon>Embryophyta</taxon>
        <taxon>Tracheophyta</taxon>
        <taxon>Spermatophyta</taxon>
        <taxon>Magnoliopsida</taxon>
        <taxon>Ranunculales</taxon>
        <taxon>Menispermaceae</taxon>
        <taxon>Menispermoideae</taxon>
        <taxon>Cissampelideae</taxon>
        <taxon>Stephania</taxon>
    </lineage>
</organism>
<protein>
    <submittedName>
        <fullName evidence="1">Uncharacterized protein</fullName>
    </submittedName>
</protein>
<accession>A0AAP0KLM2</accession>
<gene>
    <name evidence="1" type="ORF">Sjap_002278</name>
</gene>
<dbReference type="AlphaFoldDB" id="A0AAP0KLM2"/>
<name>A0AAP0KLM2_9MAGN</name>
<sequence length="94" mass="10569">MGAQFRGTAGARDLQMGMLEVMNNLVFSRANKAIKNHGENIERSPRYMSRLLSVHCPLIERSSRCLSCPLFVYCIPTEWGLHNAPQDASNAFIE</sequence>
<evidence type="ECO:0000313" key="2">
    <source>
        <dbReference type="Proteomes" id="UP001417504"/>
    </source>
</evidence>
<proteinExistence type="predicted"/>
<dbReference type="EMBL" id="JBBNAE010000001">
    <property type="protein sequence ID" value="KAK9154798.1"/>
    <property type="molecule type" value="Genomic_DNA"/>
</dbReference>
<evidence type="ECO:0000313" key="1">
    <source>
        <dbReference type="EMBL" id="KAK9154798.1"/>
    </source>
</evidence>
<keyword evidence="2" id="KW-1185">Reference proteome</keyword>
<dbReference type="Proteomes" id="UP001417504">
    <property type="component" value="Unassembled WGS sequence"/>
</dbReference>
<comment type="caution">
    <text evidence="1">The sequence shown here is derived from an EMBL/GenBank/DDBJ whole genome shotgun (WGS) entry which is preliminary data.</text>
</comment>
<reference evidence="1 2" key="1">
    <citation type="submission" date="2024-01" db="EMBL/GenBank/DDBJ databases">
        <title>Genome assemblies of Stephania.</title>
        <authorList>
            <person name="Yang L."/>
        </authorList>
    </citation>
    <scope>NUCLEOTIDE SEQUENCE [LARGE SCALE GENOMIC DNA]</scope>
    <source>
        <strain evidence="1">QJT</strain>
        <tissue evidence="1">Leaf</tissue>
    </source>
</reference>